<feature type="domain" description="BFD-like [2Fe-2S]-binding" evidence="1">
    <location>
        <begin position="16"/>
        <end position="65"/>
    </location>
</feature>
<dbReference type="EMBL" id="SIHI01000010">
    <property type="protein sequence ID" value="TWT51868.1"/>
    <property type="molecule type" value="Genomic_DNA"/>
</dbReference>
<dbReference type="Gene3D" id="1.10.10.1100">
    <property type="entry name" value="BFD-like [2Fe-2S]-binding domain"/>
    <property type="match status" value="1"/>
</dbReference>
<evidence type="ECO:0000313" key="3">
    <source>
        <dbReference type="Proteomes" id="UP000317243"/>
    </source>
</evidence>
<keyword evidence="3" id="KW-1185">Reference proteome</keyword>
<proteinExistence type="predicted"/>
<organism evidence="2 3">
    <name type="scientific">Thalassoglobus neptunius</name>
    <dbReference type="NCBI Taxonomy" id="1938619"/>
    <lineage>
        <taxon>Bacteria</taxon>
        <taxon>Pseudomonadati</taxon>
        <taxon>Planctomycetota</taxon>
        <taxon>Planctomycetia</taxon>
        <taxon>Planctomycetales</taxon>
        <taxon>Planctomycetaceae</taxon>
        <taxon>Thalassoglobus</taxon>
    </lineage>
</organism>
<dbReference type="Proteomes" id="UP000317243">
    <property type="component" value="Unassembled WGS sequence"/>
</dbReference>
<dbReference type="RefSeq" id="WP_197441239.1">
    <property type="nucleotide sequence ID" value="NZ_SIHI01000010.1"/>
</dbReference>
<reference evidence="2 3" key="1">
    <citation type="submission" date="2019-02" db="EMBL/GenBank/DDBJ databases">
        <title>Deep-cultivation of Planctomycetes and their phenomic and genomic characterization uncovers novel biology.</title>
        <authorList>
            <person name="Wiegand S."/>
            <person name="Jogler M."/>
            <person name="Boedeker C."/>
            <person name="Pinto D."/>
            <person name="Vollmers J."/>
            <person name="Rivas-Marin E."/>
            <person name="Kohn T."/>
            <person name="Peeters S.H."/>
            <person name="Heuer A."/>
            <person name="Rast P."/>
            <person name="Oberbeckmann S."/>
            <person name="Bunk B."/>
            <person name="Jeske O."/>
            <person name="Meyerdierks A."/>
            <person name="Storesund J.E."/>
            <person name="Kallscheuer N."/>
            <person name="Luecker S."/>
            <person name="Lage O.M."/>
            <person name="Pohl T."/>
            <person name="Merkel B.J."/>
            <person name="Hornburger P."/>
            <person name="Mueller R.-W."/>
            <person name="Bruemmer F."/>
            <person name="Labrenz M."/>
            <person name="Spormann A.M."/>
            <person name="Op Den Camp H."/>
            <person name="Overmann J."/>
            <person name="Amann R."/>
            <person name="Jetten M.S.M."/>
            <person name="Mascher T."/>
            <person name="Medema M.H."/>
            <person name="Devos D.P."/>
            <person name="Kaster A.-K."/>
            <person name="Ovreas L."/>
            <person name="Rohde M."/>
            <person name="Galperin M.Y."/>
            <person name="Jogler C."/>
        </authorList>
    </citation>
    <scope>NUCLEOTIDE SEQUENCE [LARGE SCALE GENOMIC DNA]</scope>
    <source>
        <strain evidence="2 3">KOR42</strain>
    </source>
</reference>
<protein>
    <submittedName>
        <fullName evidence="2">BFD-like [2Fe-2S] binding domain protein</fullName>
    </submittedName>
</protein>
<evidence type="ECO:0000259" key="1">
    <source>
        <dbReference type="Pfam" id="PF04324"/>
    </source>
</evidence>
<evidence type="ECO:0000313" key="2">
    <source>
        <dbReference type="EMBL" id="TWT51868.1"/>
    </source>
</evidence>
<dbReference type="Pfam" id="PF04324">
    <property type="entry name" value="Fer2_BFD"/>
    <property type="match status" value="1"/>
</dbReference>
<comment type="caution">
    <text evidence="2">The sequence shown here is derived from an EMBL/GenBank/DDBJ whole genome shotgun (WGS) entry which is preliminary data.</text>
</comment>
<gene>
    <name evidence="2" type="ORF">KOR42_33420</name>
</gene>
<accession>A0A5C5WMM0</accession>
<dbReference type="InterPro" id="IPR041854">
    <property type="entry name" value="BFD-like_2Fe2S-bd_dom_sf"/>
</dbReference>
<dbReference type="InterPro" id="IPR007419">
    <property type="entry name" value="BFD-like_2Fe2S-bd_dom"/>
</dbReference>
<sequence>MSQIFESDSKTASDTVVCRCLNVTHSTISDCVNLYGAESHQEVRGLCGAGGGCMSCRSRIKQLIAQHQSNRSEARR</sequence>
<name>A0A5C5WMM0_9PLAN</name>
<dbReference type="AlphaFoldDB" id="A0A5C5WMM0"/>